<reference evidence="2 3" key="1">
    <citation type="submission" date="2019-06" db="EMBL/GenBank/DDBJ databases">
        <title>Genomic Encyclopedia of Type Strains, Phase IV (KMG-V): Genome sequencing to study the core and pangenomes of soil and plant-associated prokaryotes.</title>
        <authorList>
            <person name="Whitman W."/>
        </authorList>
    </citation>
    <scope>NUCLEOTIDE SEQUENCE [LARGE SCALE GENOMIC DNA]</scope>
    <source>
        <strain evidence="2 3">BR 10355</strain>
    </source>
</reference>
<feature type="transmembrane region" description="Helical" evidence="1">
    <location>
        <begin position="99"/>
        <end position="120"/>
    </location>
</feature>
<sequence length="131" mass="14477">MKNLALAWLVSSAAFAIAFGGWMLPWSTPDGVHVLHWADHLRMFLIVLAAALTCQFVYGGLVYFVLTRTGLWSIWTVMAAYLIPVLIIDHYGIDIPGVARAIIAWIAFACLVAGVSWLFARKEVRVSADMP</sequence>
<name>A0A560MF79_9BRAD</name>
<dbReference type="OrthoDB" id="8239289at2"/>
<accession>A0A560MF79</accession>
<proteinExistence type="predicted"/>
<evidence type="ECO:0000313" key="2">
    <source>
        <dbReference type="EMBL" id="TWC05501.1"/>
    </source>
</evidence>
<dbReference type="Proteomes" id="UP000321304">
    <property type="component" value="Unassembled WGS sequence"/>
</dbReference>
<gene>
    <name evidence="2" type="ORF">FBZ93_103518</name>
</gene>
<dbReference type="EMBL" id="VITY01000003">
    <property type="protein sequence ID" value="TWC05501.1"/>
    <property type="molecule type" value="Genomic_DNA"/>
</dbReference>
<protein>
    <submittedName>
        <fullName evidence="2">Uncharacterized protein</fullName>
    </submittedName>
</protein>
<comment type="caution">
    <text evidence="2">The sequence shown here is derived from an EMBL/GenBank/DDBJ whole genome shotgun (WGS) entry which is preliminary data.</text>
</comment>
<feature type="transmembrane region" description="Helical" evidence="1">
    <location>
        <begin position="73"/>
        <end position="93"/>
    </location>
</feature>
<keyword evidence="1" id="KW-0812">Transmembrane</keyword>
<organism evidence="2 3">
    <name type="scientific">Bradyrhizobium macuxiense</name>
    <dbReference type="NCBI Taxonomy" id="1755647"/>
    <lineage>
        <taxon>Bacteria</taxon>
        <taxon>Pseudomonadati</taxon>
        <taxon>Pseudomonadota</taxon>
        <taxon>Alphaproteobacteria</taxon>
        <taxon>Hyphomicrobiales</taxon>
        <taxon>Nitrobacteraceae</taxon>
        <taxon>Bradyrhizobium</taxon>
    </lineage>
</organism>
<dbReference type="RefSeq" id="WP_146985795.1">
    <property type="nucleotide sequence ID" value="NZ_VITY01000003.1"/>
</dbReference>
<keyword evidence="1" id="KW-1133">Transmembrane helix</keyword>
<keyword evidence="1" id="KW-0472">Membrane</keyword>
<evidence type="ECO:0000256" key="1">
    <source>
        <dbReference type="SAM" id="Phobius"/>
    </source>
</evidence>
<dbReference type="AlphaFoldDB" id="A0A560MF79"/>
<keyword evidence="3" id="KW-1185">Reference proteome</keyword>
<feature type="transmembrane region" description="Helical" evidence="1">
    <location>
        <begin position="44"/>
        <end position="66"/>
    </location>
</feature>
<evidence type="ECO:0000313" key="3">
    <source>
        <dbReference type="Proteomes" id="UP000321304"/>
    </source>
</evidence>